<evidence type="ECO:0000256" key="3">
    <source>
        <dbReference type="ARBA" id="ARBA00023163"/>
    </source>
</evidence>
<dbReference type="SUPFAM" id="SSF46785">
    <property type="entry name" value="Winged helix' DNA-binding domain"/>
    <property type="match status" value="1"/>
</dbReference>
<sequence>MKKDHSQNPLSEGQLTEIAKLFNLLSEPARLRLISALMPGPRTVGELVSETGLKQGNASKHLGMLLDAELVERQKEGNFARYSIKEPMLFELCKIVCDRTEEKLKERLSSLLGQANQ</sequence>
<dbReference type="SMART" id="SM00418">
    <property type="entry name" value="HTH_ARSR"/>
    <property type="match status" value="1"/>
</dbReference>
<dbReference type="InterPro" id="IPR001845">
    <property type="entry name" value="HTH_ArsR_DNA-bd_dom"/>
</dbReference>
<evidence type="ECO:0000256" key="2">
    <source>
        <dbReference type="ARBA" id="ARBA00023125"/>
    </source>
</evidence>
<dbReference type="InterPro" id="IPR036388">
    <property type="entry name" value="WH-like_DNA-bd_sf"/>
</dbReference>
<dbReference type="RefSeq" id="WP_200358289.1">
    <property type="nucleotide sequence ID" value="NZ_JAENIL010000063.1"/>
</dbReference>
<keyword evidence="6" id="KW-1185">Reference proteome</keyword>
<dbReference type="InterPro" id="IPR011991">
    <property type="entry name" value="ArsR-like_HTH"/>
</dbReference>
<dbReference type="PANTHER" id="PTHR43132:SF9">
    <property type="entry name" value="ARSR FAMILY TRANSCRIPTIONAL REGULATORY PROTEIN"/>
    <property type="match status" value="1"/>
</dbReference>
<keyword evidence="3" id="KW-0804">Transcription</keyword>
<evidence type="ECO:0000313" key="5">
    <source>
        <dbReference type="EMBL" id="MBK1879921.1"/>
    </source>
</evidence>
<proteinExistence type="predicted"/>
<reference evidence="5" key="1">
    <citation type="submission" date="2021-01" db="EMBL/GenBank/DDBJ databases">
        <title>Modified the classification status of verrucomicrobia.</title>
        <authorList>
            <person name="Feng X."/>
        </authorList>
    </citation>
    <scope>NUCLEOTIDE SEQUENCE</scope>
    <source>
        <strain evidence="5">KCTC 13126</strain>
    </source>
</reference>
<dbReference type="PRINTS" id="PR00778">
    <property type="entry name" value="HTHARSR"/>
</dbReference>
<keyword evidence="1" id="KW-0805">Transcription regulation</keyword>
<keyword evidence="2" id="KW-0238">DNA-binding</keyword>
<organism evidence="5 6">
    <name type="scientific">Pelagicoccus mobilis</name>
    <dbReference type="NCBI Taxonomy" id="415221"/>
    <lineage>
        <taxon>Bacteria</taxon>
        <taxon>Pseudomonadati</taxon>
        <taxon>Verrucomicrobiota</taxon>
        <taxon>Opitutia</taxon>
        <taxon>Puniceicoccales</taxon>
        <taxon>Pelagicoccaceae</taxon>
        <taxon>Pelagicoccus</taxon>
    </lineage>
</organism>
<feature type="domain" description="HTH arsR-type" evidence="4">
    <location>
        <begin position="10"/>
        <end position="104"/>
    </location>
</feature>
<dbReference type="InterPro" id="IPR051011">
    <property type="entry name" value="Metal_resp_trans_reg"/>
</dbReference>
<dbReference type="CDD" id="cd00090">
    <property type="entry name" value="HTH_ARSR"/>
    <property type="match status" value="1"/>
</dbReference>
<dbReference type="Pfam" id="PF01022">
    <property type="entry name" value="HTH_5"/>
    <property type="match status" value="1"/>
</dbReference>
<name>A0A934VNG4_9BACT</name>
<dbReference type="Proteomes" id="UP000617628">
    <property type="component" value="Unassembled WGS sequence"/>
</dbReference>
<dbReference type="NCBIfam" id="NF033788">
    <property type="entry name" value="HTH_metalloreg"/>
    <property type="match status" value="1"/>
</dbReference>
<evidence type="ECO:0000256" key="1">
    <source>
        <dbReference type="ARBA" id="ARBA00023015"/>
    </source>
</evidence>
<dbReference type="AlphaFoldDB" id="A0A934VNG4"/>
<dbReference type="GO" id="GO:0003700">
    <property type="term" value="F:DNA-binding transcription factor activity"/>
    <property type="evidence" value="ECO:0007669"/>
    <property type="project" value="InterPro"/>
</dbReference>
<gene>
    <name evidence="5" type="ORF">JIN87_23755</name>
</gene>
<evidence type="ECO:0000313" key="6">
    <source>
        <dbReference type="Proteomes" id="UP000617628"/>
    </source>
</evidence>
<dbReference type="EMBL" id="JAENIL010000063">
    <property type="protein sequence ID" value="MBK1879921.1"/>
    <property type="molecule type" value="Genomic_DNA"/>
</dbReference>
<dbReference type="InterPro" id="IPR036390">
    <property type="entry name" value="WH_DNA-bd_sf"/>
</dbReference>
<dbReference type="PANTHER" id="PTHR43132">
    <property type="entry name" value="ARSENICAL RESISTANCE OPERON REPRESSOR ARSR-RELATED"/>
    <property type="match status" value="1"/>
</dbReference>
<comment type="caution">
    <text evidence="5">The sequence shown here is derived from an EMBL/GenBank/DDBJ whole genome shotgun (WGS) entry which is preliminary data.</text>
</comment>
<dbReference type="Gene3D" id="1.10.10.10">
    <property type="entry name" value="Winged helix-like DNA-binding domain superfamily/Winged helix DNA-binding domain"/>
    <property type="match status" value="1"/>
</dbReference>
<dbReference type="PROSITE" id="PS50987">
    <property type="entry name" value="HTH_ARSR_2"/>
    <property type="match status" value="1"/>
</dbReference>
<evidence type="ECO:0000259" key="4">
    <source>
        <dbReference type="PROSITE" id="PS50987"/>
    </source>
</evidence>
<protein>
    <submittedName>
        <fullName evidence="5">Winged helix-turn-helix transcriptional regulator</fullName>
    </submittedName>
</protein>
<dbReference type="GO" id="GO:0003677">
    <property type="term" value="F:DNA binding"/>
    <property type="evidence" value="ECO:0007669"/>
    <property type="project" value="UniProtKB-KW"/>
</dbReference>
<accession>A0A934VNG4</accession>